<dbReference type="InterPro" id="IPR055372">
    <property type="entry name" value="CBM96"/>
</dbReference>
<evidence type="ECO:0000256" key="4">
    <source>
        <dbReference type="SAM" id="SignalP"/>
    </source>
</evidence>
<dbReference type="Pfam" id="PF24517">
    <property type="entry name" value="CBM96"/>
    <property type="match status" value="1"/>
</dbReference>
<dbReference type="EMBL" id="CP001037">
    <property type="protein sequence ID" value="ACC80361.1"/>
    <property type="molecule type" value="Genomic_DNA"/>
</dbReference>
<dbReference type="OrthoDB" id="474412at2"/>
<feature type="domain" description="Carbohydrate-binding module family 96" evidence="5">
    <location>
        <begin position="622"/>
        <end position="785"/>
    </location>
</feature>
<evidence type="ECO:0000313" key="7">
    <source>
        <dbReference type="Proteomes" id="UP000001191"/>
    </source>
</evidence>
<comment type="subcellular location">
    <subcellularLocation>
        <location evidence="1">Secreted</location>
    </subcellularLocation>
</comment>
<dbReference type="Gene3D" id="2.40.10.480">
    <property type="match status" value="1"/>
</dbReference>
<keyword evidence="2" id="KW-0964">Secreted</keyword>
<dbReference type="STRING" id="63737.Npun_R1690"/>
<feature type="signal peptide" evidence="4">
    <location>
        <begin position="1"/>
        <end position="26"/>
    </location>
</feature>
<dbReference type="eggNOG" id="COG4993">
    <property type="taxonomic scope" value="Bacteria"/>
</dbReference>
<evidence type="ECO:0000256" key="1">
    <source>
        <dbReference type="ARBA" id="ARBA00004613"/>
    </source>
</evidence>
<dbReference type="Proteomes" id="UP000001191">
    <property type="component" value="Chromosome"/>
</dbReference>
<reference evidence="7" key="1">
    <citation type="submission" date="2008-04" db="EMBL/GenBank/DDBJ databases">
        <title>Complete sequence of chromosome of Nostoc punctiforme ATCC 29133.</title>
        <authorList>
            <consortium name="US DOE Joint Genome Institute"/>
            <person name="Copeland A."/>
            <person name="Lucas S."/>
            <person name="Lapidus A."/>
            <person name="Glavina del Rio T."/>
            <person name="Dalin E."/>
            <person name="Tice H."/>
            <person name="Pitluck S."/>
            <person name="Chain P."/>
            <person name="Malfatti S."/>
            <person name="Shin M."/>
            <person name="Vergez L."/>
            <person name="Schmutz J."/>
            <person name="Larimer F."/>
            <person name="Land M."/>
            <person name="Hauser L."/>
            <person name="Kyrpides N."/>
            <person name="Kim E."/>
            <person name="Meeks J.C."/>
            <person name="Elhai J."/>
            <person name="Campbell E.L."/>
            <person name="Thiel T."/>
            <person name="Longmire J."/>
            <person name="Potts M."/>
            <person name="Atlas R."/>
        </authorList>
    </citation>
    <scope>NUCLEOTIDE SEQUENCE [LARGE SCALE GENOMIC DNA]</scope>
    <source>
        <strain evidence="7">ATCC 29133 / PCC 73102</strain>
    </source>
</reference>
<proteinExistence type="predicted"/>
<dbReference type="SUPFAM" id="SSF50998">
    <property type="entry name" value="Quinoprotein alcohol dehydrogenase-like"/>
    <property type="match status" value="1"/>
</dbReference>
<sequence>MLSWIRHSLFTTLLSVGVLQSLPVQAQDTLMFHGNRQRHGWNNAETILTPALVRNGGFSRLWDSPRFNSITIGGTSYAPHLYATPLYADNVFISTSSFTGTFNVVFAATNNGDIYAVNAFANGNVKPGTVLWRTNLGTPVIVPTSSLLEGPIPMGILSTPVIDRTNYSPGRLYVASVVDNRAGGEWRVFALNLSNGATVSGWPTTGVPINNSALNTNNINKNGGNGKATFEAATLMSQRGALNISSLGSKLYVPFGGYNDTAAGWLVVIDTAKATILSAFSAGQSSKEVNGGMWGAGGVSIDSDKNVYVTTGNSSHPIYDTAVNTWGESLLKFDSPLSMLTGTYTPADYIALEIGDIDIGGSSPVVIDLNPATTDAPKLVAFGGKQGTIYLLNRASLPGSLTNRSATNFPEKSLLASSTTHPLNVFSPDSSLRGNAEYAKMRSTPAYFNNGTTYYLYVSGVSKTTDSDGGATTKSVPPSIVRLRISPSGGYNNGVSGRWPYLINDLSNDNLLFLSPGAPVVTSNGSNNPLVWVLAANVRRSDSLVSPTTPHPILYAIDGNDLSLLWNSANSWNVWSDQTTWNRNEAQLQVGGKYSTPTVAHGTVFVGTDRIQAFGLPATNPTVLTPTADTYVRDGTYANTNFGTASTLEVKTTSNIGLNRNAYFAFSLNGVSSISRATLRLCVNTNDGTRVPLDVFTSTPLWSQNTMTWNNQPGFVTSPLNPTSILVNGTQYIWYEFDVTNYVQMQRSVGATAISFVLHSQNNAGTNINIKSREASVNQPQLAINP</sequence>
<dbReference type="EnsemblBacteria" id="ACC80361">
    <property type="protein sequence ID" value="ACC80361"/>
    <property type="gene ID" value="Npun_R1690"/>
</dbReference>
<dbReference type="NCBIfam" id="NF033679">
    <property type="entry name" value="DNRLRE_dom"/>
    <property type="match status" value="1"/>
</dbReference>
<evidence type="ECO:0000256" key="2">
    <source>
        <dbReference type="ARBA" id="ARBA00022525"/>
    </source>
</evidence>
<feature type="chain" id="PRO_5002777554" description="Carbohydrate-binding module family 96 domain-containing protein" evidence="4">
    <location>
        <begin position="27"/>
        <end position="786"/>
    </location>
</feature>
<dbReference type="HOGENOM" id="CLU_356740_0_0_3"/>
<dbReference type="eggNOG" id="COG2730">
    <property type="taxonomic scope" value="Bacteria"/>
</dbReference>
<reference evidence="6 7" key="2">
    <citation type="journal article" date="2013" name="Plant Physiol.">
        <title>A Nostoc punctiforme Sugar Transporter Necessary to Establish a Cyanobacterium-Plant Symbiosis.</title>
        <authorList>
            <person name="Ekman M."/>
            <person name="Picossi S."/>
            <person name="Campbell E.L."/>
            <person name="Meeks J.C."/>
            <person name="Flores E."/>
        </authorList>
    </citation>
    <scope>NUCLEOTIDE SEQUENCE [LARGE SCALE GENOMIC DNA]</scope>
    <source>
        <strain evidence="7">ATCC 29133 / PCC 73102</strain>
    </source>
</reference>
<dbReference type="GO" id="GO:0005576">
    <property type="term" value="C:extracellular region"/>
    <property type="evidence" value="ECO:0007669"/>
    <property type="project" value="UniProtKB-SubCell"/>
</dbReference>
<protein>
    <recommendedName>
        <fullName evidence="5">Carbohydrate-binding module family 96 domain-containing protein</fullName>
    </recommendedName>
</protein>
<keyword evidence="7" id="KW-1185">Reference proteome</keyword>
<keyword evidence="3 4" id="KW-0732">Signal</keyword>
<evidence type="ECO:0000256" key="3">
    <source>
        <dbReference type="ARBA" id="ARBA00022729"/>
    </source>
</evidence>
<dbReference type="KEGG" id="npu:Npun_R1690"/>
<evidence type="ECO:0000313" key="6">
    <source>
        <dbReference type="EMBL" id="ACC80361.1"/>
    </source>
</evidence>
<dbReference type="InterPro" id="IPR011047">
    <property type="entry name" value="Quinoprotein_ADH-like_sf"/>
</dbReference>
<evidence type="ECO:0000259" key="5">
    <source>
        <dbReference type="Pfam" id="PF24517"/>
    </source>
</evidence>
<dbReference type="AlphaFoldDB" id="B2J1K0"/>
<gene>
    <name evidence="6" type="ordered locus">Npun_R1690</name>
</gene>
<organism evidence="6 7">
    <name type="scientific">Nostoc punctiforme (strain ATCC 29133 / PCC 73102)</name>
    <dbReference type="NCBI Taxonomy" id="63737"/>
    <lineage>
        <taxon>Bacteria</taxon>
        <taxon>Bacillati</taxon>
        <taxon>Cyanobacteriota</taxon>
        <taxon>Cyanophyceae</taxon>
        <taxon>Nostocales</taxon>
        <taxon>Nostocaceae</taxon>
        <taxon>Nostoc</taxon>
    </lineage>
</organism>
<dbReference type="RefSeq" id="WP_012408379.1">
    <property type="nucleotide sequence ID" value="NC_010628.1"/>
</dbReference>
<accession>B2J1K0</accession>
<name>B2J1K0_NOSP7</name>